<accession>A0A9W7JAI7</accession>
<evidence type="ECO:0000259" key="1">
    <source>
        <dbReference type="Pfam" id="PF00134"/>
    </source>
</evidence>
<dbReference type="AlphaFoldDB" id="A0A9W7JAI7"/>
<dbReference type="OrthoDB" id="1923367at2759"/>
<comment type="caution">
    <text evidence="2">The sequence shown here is derived from an EMBL/GenBank/DDBJ whole genome shotgun (WGS) entry which is preliminary data.</text>
</comment>
<dbReference type="Gene3D" id="1.10.472.10">
    <property type="entry name" value="Cyclin-like"/>
    <property type="match status" value="1"/>
</dbReference>
<sequence length="230" mass="26362">MKRLRKKSVEFLIRSSHLLRAPLIVKYTALSLFADRFLPSLTTLINERNQIGSWLLRSVEESNLQLFALISIWISSKIHDSRALSVKCLKSLGDEFINDQHFTTKDFVEAEVVFLQVLNFEIGTSNVAFVFLEELFIQFKGVAKVGELVSFEACMDVMDLLYEKEETSLLFSSPCSLAASILVTSYVVTVPKQQWEFPVLPWVKFVTSYKEEDIGEKVKDILMHVFEPHS</sequence>
<gene>
    <name evidence="2" type="ORF">HRI_004632400</name>
</gene>
<dbReference type="EMBL" id="BSYR01000056">
    <property type="protein sequence ID" value="GMJ09632.1"/>
    <property type="molecule type" value="Genomic_DNA"/>
</dbReference>
<dbReference type="Pfam" id="PF00134">
    <property type="entry name" value="Cyclin_N"/>
    <property type="match status" value="1"/>
</dbReference>
<proteinExistence type="predicted"/>
<reference evidence="2" key="1">
    <citation type="submission" date="2023-05" db="EMBL/GenBank/DDBJ databases">
        <title>Genome and transcriptome analyses reveal genes involved in the formation of fine ridges on petal epidermal cells in Hibiscus trionum.</title>
        <authorList>
            <person name="Koshimizu S."/>
            <person name="Masuda S."/>
            <person name="Ishii T."/>
            <person name="Shirasu K."/>
            <person name="Hoshino A."/>
            <person name="Arita M."/>
        </authorList>
    </citation>
    <scope>NUCLEOTIDE SEQUENCE</scope>
    <source>
        <strain evidence="2">Hamamatsu line</strain>
    </source>
</reference>
<dbReference type="Proteomes" id="UP001165190">
    <property type="component" value="Unassembled WGS sequence"/>
</dbReference>
<organism evidence="2 3">
    <name type="scientific">Hibiscus trionum</name>
    <name type="common">Flower of an hour</name>
    <dbReference type="NCBI Taxonomy" id="183268"/>
    <lineage>
        <taxon>Eukaryota</taxon>
        <taxon>Viridiplantae</taxon>
        <taxon>Streptophyta</taxon>
        <taxon>Embryophyta</taxon>
        <taxon>Tracheophyta</taxon>
        <taxon>Spermatophyta</taxon>
        <taxon>Magnoliopsida</taxon>
        <taxon>eudicotyledons</taxon>
        <taxon>Gunneridae</taxon>
        <taxon>Pentapetalae</taxon>
        <taxon>rosids</taxon>
        <taxon>malvids</taxon>
        <taxon>Malvales</taxon>
        <taxon>Malvaceae</taxon>
        <taxon>Malvoideae</taxon>
        <taxon>Hibiscus</taxon>
    </lineage>
</organism>
<protein>
    <submittedName>
        <fullName evidence="2">Cyclin J18</fullName>
    </submittedName>
</protein>
<evidence type="ECO:0000313" key="3">
    <source>
        <dbReference type="Proteomes" id="UP001165190"/>
    </source>
</evidence>
<dbReference type="InterPro" id="IPR006671">
    <property type="entry name" value="Cyclin_N"/>
</dbReference>
<dbReference type="InterPro" id="IPR036915">
    <property type="entry name" value="Cyclin-like_sf"/>
</dbReference>
<evidence type="ECO:0000313" key="2">
    <source>
        <dbReference type="EMBL" id="GMJ09632.1"/>
    </source>
</evidence>
<feature type="domain" description="Cyclin N-terminal" evidence="1">
    <location>
        <begin position="57"/>
        <end position="122"/>
    </location>
</feature>
<keyword evidence="3" id="KW-1185">Reference proteome</keyword>
<dbReference type="SUPFAM" id="SSF47954">
    <property type="entry name" value="Cyclin-like"/>
    <property type="match status" value="1"/>
</dbReference>
<name>A0A9W7JAI7_HIBTR</name>